<evidence type="ECO:0000259" key="3">
    <source>
        <dbReference type="SMART" id="SM00892"/>
    </source>
</evidence>
<accession>A0ABP8HGG3</accession>
<dbReference type="Proteomes" id="UP001501725">
    <property type="component" value="Unassembled WGS sequence"/>
</dbReference>
<dbReference type="SMART" id="SM00892">
    <property type="entry name" value="Endonuclease_NS"/>
    <property type="match status" value="1"/>
</dbReference>
<dbReference type="EMBL" id="BAABGY010000011">
    <property type="protein sequence ID" value="GAA4338952.1"/>
    <property type="molecule type" value="Genomic_DNA"/>
</dbReference>
<dbReference type="PANTHER" id="PTHR13966">
    <property type="entry name" value="ENDONUCLEASE RELATED"/>
    <property type="match status" value="1"/>
</dbReference>
<proteinExistence type="predicted"/>
<dbReference type="RefSeq" id="WP_345257182.1">
    <property type="nucleotide sequence ID" value="NZ_BAABGY010000011.1"/>
</dbReference>
<dbReference type="SMART" id="SM00477">
    <property type="entry name" value="NUC"/>
    <property type="match status" value="1"/>
</dbReference>
<keyword evidence="4" id="KW-0540">Nuclease</keyword>
<keyword evidence="5" id="KW-1185">Reference proteome</keyword>
<protein>
    <submittedName>
        <fullName evidence="4">DNA/RNA non-specific endonuclease</fullName>
    </submittedName>
</protein>
<reference evidence="5" key="1">
    <citation type="journal article" date="2019" name="Int. J. Syst. Evol. Microbiol.">
        <title>The Global Catalogue of Microorganisms (GCM) 10K type strain sequencing project: providing services to taxonomists for standard genome sequencing and annotation.</title>
        <authorList>
            <consortium name="The Broad Institute Genomics Platform"/>
            <consortium name="The Broad Institute Genome Sequencing Center for Infectious Disease"/>
            <person name="Wu L."/>
            <person name="Ma J."/>
        </authorList>
    </citation>
    <scope>NUCLEOTIDE SEQUENCE [LARGE SCALE GENOMIC DNA]</scope>
    <source>
        <strain evidence="5">JCM 17919</strain>
    </source>
</reference>
<keyword evidence="4" id="KW-0378">Hydrolase</keyword>
<evidence type="ECO:0000259" key="2">
    <source>
        <dbReference type="SMART" id="SM00477"/>
    </source>
</evidence>
<dbReference type="GO" id="GO:0004519">
    <property type="term" value="F:endonuclease activity"/>
    <property type="evidence" value="ECO:0007669"/>
    <property type="project" value="UniProtKB-KW"/>
</dbReference>
<dbReference type="SUPFAM" id="SSF54060">
    <property type="entry name" value="His-Me finger endonucleases"/>
    <property type="match status" value="1"/>
</dbReference>
<sequence length="290" mass="31844">MRSSSRRSSSNGLLLLVILLLLALVVFLFVCRRQRNDPAGNAETTGSHTGSASTSPAPPALQRLEVPTPQPGDELVAHEGYTLGYRDAAGQAAWVAYLLTAAEVAAPNTRRSNNFRPDPDVRSGTATNADYEGSGYDRGHLAPAEDLSYSADAMSASFYYSNMSPQVPAFNRGVWKRLEELVRFWATAYDSVYIATGPILEEGLRRIGPNSVAVPERFYKVVLLYGRGGTRGIGFLLRNEPSAATLRSFAVPIDQVEAMTGLDFFPQLPDEVEAKIESDPRVNEWRWTRK</sequence>
<comment type="caution">
    <text evidence="4">The sequence shown here is derived from an EMBL/GenBank/DDBJ whole genome shotgun (WGS) entry which is preliminary data.</text>
</comment>
<evidence type="ECO:0000256" key="1">
    <source>
        <dbReference type="SAM" id="MobiDB-lite"/>
    </source>
</evidence>
<dbReference type="InterPro" id="IPR040255">
    <property type="entry name" value="Non-specific_endonuclease"/>
</dbReference>
<evidence type="ECO:0000313" key="4">
    <source>
        <dbReference type="EMBL" id="GAA4338952.1"/>
    </source>
</evidence>
<dbReference type="InterPro" id="IPR044929">
    <property type="entry name" value="DNA/RNA_non-sp_Endonuclease_sf"/>
</dbReference>
<name>A0ABP8HGG3_9BACT</name>
<dbReference type="Gene3D" id="3.40.570.10">
    <property type="entry name" value="Extracellular Endonuclease, subunit A"/>
    <property type="match status" value="1"/>
</dbReference>
<dbReference type="PANTHER" id="PTHR13966:SF5">
    <property type="entry name" value="ENDONUCLEASE G, MITOCHONDRIAL"/>
    <property type="match status" value="1"/>
</dbReference>
<gene>
    <name evidence="4" type="ORF">GCM10023184_35740</name>
</gene>
<feature type="region of interest" description="Disordered" evidence="1">
    <location>
        <begin position="109"/>
        <end position="137"/>
    </location>
</feature>
<feature type="domain" description="DNA/RNA non-specific endonuclease/pyrophosphatase/phosphodiesterase" evidence="3">
    <location>
        <begin position="77"/>
        <end position="271"/>
    </location>
</feature>
<keyword evidence="4" id="KW-0255">Endonuclease</keyword>
<feature type="compositionally biased region" description="Low complexity" evidence="1">
    <location>
        <begin position="42"/>
        <end position="55"/>
    </location>
</feature>
<evidence type="ECO:0000313" key="5">
    <source>
        <dbReference type="Proteomes" id="UP001501725"/>
    </source>
</evidence>
<feature type="domain" description="ENPP1-3/EXOG-like endonuclease/phosphodiesterase" evidence="2">
    <location>
        <begin position="78"/>
        <end position="271"/>
    </location>
</feature>
<dbReference type="InterPro" id="IPR044925">
    <property type="entry name" value="His-Me_finger_sf"/>
</dbReference>
<dbReference type="InterPro" id="IPR020821">
    <property type="entry name" value="ENPP1-3/EXOG-like_nuc-like"/>
</dbReference>
<feature type="region of interest" description="Disordered" evidence="1">
    <location>
        <begin position="38"/>
        <end position="73"/>
    </location>
</feature>
<organism evidence="4 5">
    <name type="scientific">Flaviaesturariibacter amylovorans</name>
    <dbReference type="NCBI Taxonomy" id="1084520"/>
    <lineage>
        <taxon>Bacteria</taxon>
        <taxon>Pseudomonadati</taxon>
        <taxon>Bacteroidota</taxon>
        <taxon>Chitinophagia</taxon>
        <taxon>Chitinophagales</taxon>
        <taxon>Chitinophagaceae</taxon>
        <taxon>Flaviaestuariibacter</taxon>
    </lineage>
</organism>
<dbReference type="InterPro" id="IPR001604">
    <property type="entry name" value="Endo_G_ENPP1-like_dom"/>
</dbReference>
<dbReference type="Pfam" id="PF01223">
    <property type="entry name" value="Endonuclease_NS"/>
    <property type="match status" value="1"/>
</dbReference>
<dbReference type="CDD" id="cd00091">
    <property type="entry name" value="NUC"/>
    <property type="match status" value="1"/>
</dbReference>